<keyword evidence="4" id="KW-1185">Reference proteome</keyword>
<dbReference type="EMBL" id="BAAASL010000004">
    <property type="protein sequence ID" value="GAA2711092.1"/>
    <property type="molecule type" value="Genomic_DNA"/>
</dbReference>
<dbReference type="Pfam" id="PF13517">
    <property type="entry name" value="FG-GAP_3"/>
    <property type="match status" value="1"/>
</dbReference>
<dbReference type="SUPFAM" id="SSF69318">
    <property type="entry name" value="Integrin alpha N-terminal domain"/>
    <property type="match status" value="1"/>
</dbReference>
<gene>
    <name evidence="3" type="ORF">GCM10010315_12140</name>
</gene>
<evidence type="ECO:0000313" key="4">
    <source>
        <dbReference type="Proteomes" id="UP001500886"/>
    </source>
</evidence>
<sequence>MTKSPGRRHRRTLSRLVTAAIAAAVVGTTAGTAAAAPGEARAESPVFPLMAAKSNGELYSYWRDGHGGFKDPKKETDNWRYITAVTQADLNQDGWQDSHYFRTLDGVLHLTVGGKTEADVVHTRIGGGWNIYDRIFNPGNLGGAKEPDLLARDRDGVLWVYLAYPDGTLTDRVRVGGGWDQYTDIVGRGDLNDDGRTDILAKDRSGNLWFYKGTGNTNDPFESRVKVGGGWNIYNALVATGDVDGDGRSDLLARDKSGVLWLYRGNGNETDPFANRTRIGGGWDQFVNLF</sequence>
<evidence type="ECO:0008006" key="5">
    <source>
        <dbReference type="Google" id="ProtNLM"/>
    </source>
</evidence>
<dbReference type="RefSeq" id="WP_344433712.1">
    <property type="nucleotide sequence ID" value="NZ_BAAASL010000004.1"/>
</dbReference>
<evidence type="ECO:0000313" key="3">
    <source>
        <dbReference type="EMBL" id="GAA2711092.1"/>
    </source>
</evidence>
<feature type="signal peptide" evidence="2">
    <location>
        <begin position="1"/>
        <end position="35"/>
    </location>
</feature>
<accession>A0ABN3TMG1</accession>
<organism evidence="3 4">
    <name type="scientific">Streptomyces luteosporeus</name>
    <dbReference type="NCBI Taxonomy" id="173856"/>
    <lineage>
        <taxon>Bacteria</taxon>
        <taxon>Bacillati</taxon>
        <taxon>Actinomycetota</taxon>
        <taxon>Actinomycetes</taxon>
        <taxon>Kitasatosporales</taxon>
        <taxon>Streptomycetaceae</taxon>
        <taxon>Streptomyces</taxon>
    </lineage>
</organism>
<dbReference type="PANTHER" id="PTHR44103">
    <property type="entry name" value="PROPROTEIN CONVERTASE P"/>
    <property type="match status" value="1"/>
</dbReference>
<dbReference type="InterPro" id="IPR013517">
    <property type="entry name" value="FG-GAP"/>
</dbReference>
<evidence type="ECO:0000256" key="1">
    <source>
        <dbReference type="ARBA" id="ARBA00022729"/>
    </source>
</evidence>
<comment type="caution">
    <text evidence="3">The sequence shown here is derived from an EMBL/GenBank/DDBJ whole genome shotgun (WGS) entry which is preliminary data.</text>
</comment>
<name>A0ABN3TMG1_9ACTN</name>
<dbReference type="Proteomes" id="UP001500886">
    <property type="component" value="Unassembled WGS sequence"/>
</dbReference>
<dbReference type="Gene3D" id="2.115.10.10">
    <property type="entry name" value="Tachylectin 2"/>
    <property type="match status" value="1"/>
</dbReference>
<dbReference type="InterPro" id="IPR028994">
    <property type="entry name" value="Integrin_alpha_N"/>
</dbReference>
<proteinExistence type="predicted"/>
<protein>
    <recommendedName>
        <fullName evidence="5">VCBS repeat-containing protein</fullName>
    </recommendedName>
</protein>
<dbReference type="PANTHER" id="PTHR44103:SF1">
    <property type="entry name" value="PROPROTEIN CONVERTASE P"/>
    <property type="match status" value="1"/>
</dbReference>
<reference evidence="3 4" key="1">
    <citation type="journal article" date="2019" name="Int. J. Syst. Evol. Microbiol.">
        <title>The Global Catalogue of Microorganisms (GCM) 10K type strain sequencing project: providing services to taxonomists for standard genome sequencing and annotation.</title>
        <authorList>
            <consortium name="The Broad Institute Genomics Platform"/>
            <consortium name="The Broad Institute Genome Sequencing Center for Infectious Disease"/>
            <person name="Wu L."/>
            <person name="Ma J."/>
        </authorList>
    </citation>
    <scope>NUCLEOTIDE SEQUENCE [LARGE SCALE GENOMIC DNA]</scope>
    <source>
        <strain evidence="3 4">JCM 4542</strain>
    </source>
</reference>
<feature type="chain" id="PRO_5046375052" description="VCBS repeat-containing protein" evidence="2">
    <location>
        <begin position="36"/>
        <end position="290"/>
    </location>
</feature>
<dbReference type="InterPro" id="IPR006311">
    <property type="entry name" value="TAT_signal"/>
</dbReference>
<dbReference type="PROSITE" id="PS51318">
    <property type="entry name" value="TAT"/>
    <property type="match status" value="1"/>
</dbReference>
<keyword evidence="1 2" id="KW-0732">Signal</keyword>
<evidence type="ECO:0000256" key="2">
    <source>
        <dbReference type="SAM" id="SignalP"/>
    </source>
</evidence>